<name>A0AAX4PL13_9CHLO</name>
<dbReference type="EMBL" id="CP151517">
    <property type="protein sequence ID" value="WZN67030.1"/>
    <property type="molecule type" value="Genomic_DNA"/>
</dbReference>
<evidence type="ECO:0000313" key="3">
    <source>
        <dbReference type="Proteomes" id="UP001472866"/>
    </source>
</evidence>
<gene>
    <name evidence="2" type="ORF">HKI87_17g86020</name>
</gene>
<dbReference type="Proteomes" id="UP001472866">
    <property type="component" value="Chromosome 17"/>
</dbReference>
<accession>A0AAX4PL13</accession>
<organism evidence="2 3">
    <name type="scientific">Chloropicon roscoffensis</name>
    <dbReference type="NCBI Taxonomy" id="1461544"/>
    <lineage>
        <taxon>Eukaryota</taxon>
        <taxon>Viridiplantae</taxon>
        <taxon>Chlorophyta</taxon>
        <taxon>Chloropicophyceae</taxon>
        <taxon>Chloropicales</taxon>
        <taxon>Chloropicaceae</taxon>
        <taxon>Chloropicon</taxon>
    </lineage>
</organism>
<dbReference type="AlphaFoldDB" id="A0AAX4PL13"/>
<evidence type="ECO:0000256" key="1">
    <source>
        <dbReference type="SAM" id="MobiDB-lite"/>
    </source>
</evidence>
<feature type="region of interest" description="Disordered" evidence="1">
    <location>
        <begin position="76"/>
        <end position="116"/>
    </location>
</feature>
<protein>
    <submittedName>
        <fullName evidence="2">Uncharacterized protein</fullName>
    </submittedName>
</protein>
<sequence>MSSIPYETVCYAPSPAQQQQKKQRASIGEVVGPGPKARQINRKLREKRRLTQFNFEVPLVDFREVVMSLGAPCAQNENQIQGEAEAEEAEKDAARPESDSGFADDDRDECDECDECDDDEIDADDIILKWVV</sequence>
<reference evidence="2 3" key="1">
    <citation type="submission" date="2024-03" db="EMBL/GenBank/DDBJ databases">
        <title>Complete genome sequence of the green alga Chloropicon roscoffensis RCC1871.</title>
        <authorList>
            <person name="Lemieux C."/>
            <person name="Pombert J.-F."/>
            <person name="Otis C."/>
            <person name="Turmel M."/>
        </authorList>
    </citation>
    <scope>NUCLEOTIDE SEQUENCE [LARGE SCALE GENOMIC DNA]</scope>
    <source>
        <strain evidence="2 3">RCC1871</strain>
    </source>
</reference>
<evidence type="ECO:0000313" key="2">
    <source>
        <dbReference type="EMBL" id="WZN67030.1"/>
    </source>
</evidence>
<feature type="compositionally biased region" description="Acidic residues" evidence="1">
    <location>
        <begin position="102"/>
        <end position="116"/>
    </location>
</feature>
<keyword evidence="3" id="KW-1185">Reference proteome</keyword>
<proteinExistence type="predicted"/>
<feature type="region of interest" description="Disordered" evidence="1">
    <location>
        <begin position="13"/>
        <end position="38"/>
    </location>
</feature>